<reference evidence="1 2" key="1">
    <citation type="submission" date="2013-12" db="EMBL/GenBank/DDBJ databases">
        <title>Ecological redundancy of diverse viral populations within a natural community.</title>
        <authorList>
            <person name="Gregory A.C."/>
            <person name="LaButti K."/>
            <person name="Copeland A."/>
            <person name="Woyke T."/>
            <person name="Sullivan M.B."/>
        </authorList>
    </citation>
    <scope>NUCLEOTIDE SEQUENCE [LARGE SCALE GENOMIC DNA]</scope>
    <source>
        <strain evidence="1">Syn7803C61</strain>
    </source>
</reference>
<evidence type="ECO:0000313" key="2">
    <source>
        <dbReference type="Proteomes" id="UP000185335"/>
    </source>
</evidence>
<dbReference type="Proteomes" id="UP000185335">
    <property type="component" value="Segment"/>
</dbReference>
<dbReference type="OrthoDB" id="20119at10239"/>
<proteinExistence type="predicted"/>
<accession>A0A0E3EST5</accession>
<keyword evidence="2" id="KW-1185">Reference proteome</keyword>
<name>A0A0E3EST5_9CAUD</name>
<protein>
    <submittedName>
        <fullName evidence="1">Ferrochelatase</fullName>
    </submittedName>
</protein>
<organism evidence="1 2">
    <name type="scientific">Synechococcus phage ACG-2014b</name>
    <dbReference type="NCBI Taxonomy" id="1493508"/>
    <lineage>
        <taxon>Viruses</taxon>
        <taxon>Duplodnaviria</taxon>
        <taxon>Heunggongvirae</taxon>
        <taxon>Uroviricota</taxon>
        <taxon>Caudoviricetes</taxon>
        <taxon>Pantevenvirales</taxon>
        <taxon>Kyanoviridae</taxon>
        <taxon>Nereusvirus</taxon>
        <taxon>Nereusvirus tusconc4</taxon>
    </lineage>
</organism>
<dbReference type="KEGG" id="vg:24405185"/>
<evidence type="ECO:0000313" key="1">
    <source>
        <dbReference type="EMBL" id="AIX17263.1"/>
    </source>
</evidence>
<sequence length="189" mass="22313">MPVAKDWSVIKLQQLYDPTKLIEDVPWERGNFSYVRPGVVTIDSEEGQVSGSFSRYNHPKYKKIFYHIKNVVESVIGEKLYPTYYFDRFYFKGNELAKHRDREACEISVSYHIWDNLDYDWPIYFQADNDIKPASIVCNPGDGVLYRGMQLDHWREPMVGNHKSCFHQVFFHYVRANGNCVHHAYDSCK</sequence>
<dbReference type="EMBL" id="KJ019040">
    <property type="protein sequence ID" value="AIX17263.1"/>
    <property type="molecule type" value="Genomic_DNA"/>
</dbReference>
<gene>
    <name evidence="1" type="ORF">Syn7803C61_41</name>
</gene>